<dbReference type="PANTHER" id="PTHR30221">
    <property type="entry name" value="SMALL-CONDUCTANCE MECHANOSENSITIVE CHANNEL"/>
    <property type="match status" value="1"/>
</dbReference>
<keyword evidence="6" id="KW-0813">Transport</keyword>
<dbReference type="InterPro" id="IPR045275">
    <property type="entry name" value="MscS_archaea/bacteria_type"/>
</dbReference>
<keyword evidence="6" id="KW-0406">Ion transport</keyword>
<reference evidence="8" key="1">
    <citation type="submission" date="2021-12" db="EMBL/GenBank/DDBJ databases">
        <authorList>
            <person name="Rodrigo-Torres L."/>
            <person name="Arahal R. D."/>
            <person name="Lucena T."/>
        </authorList>
    </citation>
    <scope>NUCLEOTIDE SEQUENCE</scope>
    <source>
        <strain evidence="8">CECT 8267</strain>
    </source>
</reference>
<dbReference type="InterPro" id="IPR011066">
    <property type="entry name" value="MscS_channel_C_sf"/>
</dbReference>
<dbReference type="Gene3D" id="3.30.70.100">
    <property type="match status" value="1"/>
</dbReference>
<comment type="subunit">
    <text evidence="6">Homoheptamer.</text>
</comment>
<name>A0ABN8EHV2_9GAMM</name>
<dbReference type="RefSeq" id="WP_237444725.1">
    <property type="nucleotide sequence ID" value="NZ_CAKLPX010000002.1"/>
</dbReference>
<evidence type="ECO:0000256" key="2">
    <source>
        <dbReference type="ARBA" id="ARBA00022475"/>
    </source>
</evidence>
<organism evidence="8 9">
    <name type="scientific">Sinobacterium norvegicum</name>
    <dbReference type="NCBI Taxonomy" id="1641715"/>
    <lineage>
        <taxon>Bacteria</taxon>
        <taxon>Pseudomonadati</taxon>
        <taxon>Pseudomonadota</taxon>
        <taxon>Gammaproteobacteria</taxon>
        <taxon>Cellvibrionales</taxon>
        <taxon>Spongiibacteraceae</taxon>
        <taxon>Sinobacterium</taxon>
    </lineage>
</organism>
<dbReference type="Gene3D" id="2.30.30.60">
    <property type="match status" value="1"/>
</dbReference>
<evidence type="ECO:0000256" key="6">
    <source>
        <dbReference type="RuleBase" id="RU369025"/>
    </source>
</evidence>
<comment type="subcellular location">
    <subcellularLocation>
        <location evidence="6">Cell inner membrane</location>
        <topology evidence="6">Multi-pass membrane protein</topology>
    </subcellularLocation>
    <subcellularLocation>
        <location evidence="1">Cell membrane</location>
        <topology evidence="1">Multi-pass membrane protein</topology>
    </subcellularLocation>
</comment>
<evidence type="ECO:0000259" key="7">
    <source>
        <dbReference type="Pfam" id="PF00924"/>
    </source>
</evidence>
<feature type="transmembrane region" description="Helical" evidence="6">
    <location>
        <begin position="46"/>
        <end position="66"/>
    </location>
</feature>
<evidence type="ECO:0000256" key="1">
    <source>
        <dbReference type="ARBA" id="ARBA00004651"/>
    </source>
</evidence>
<dbReference type="SUPFAM" id="SSF82689">
    <property type="entry name" value="Mechanosensitive channel protein MscS (YggB), C-terminal domain"/>
    <property type="match status" value="1"/>
</dbReference>
<keyword evidence="6" id="KW-0407">Ion channel</keyword>
<dbReference type="PANTHER" id="PTHR30221:SF1">
    <property type="entry name" value="SMALL-CONDUCTANCE MECHANOSENSITIVE CHANNEL"/>
    <property type="match status" value="1"/>
</dbReference>
<dbReference type="EMBL" id="CAKLPX010000002">
    <property type="protein sequence ID" value="CAH0992028.1"/>
    <property type="molecule type" value="Genomic_DNA"/>
</dbReference>
<dbReference type="SUPFAM" id="SSF50182">
    <property type="entry name" value="Sm-like ribonucleoproteins"/>
    <property type="match status" value="1"/>
</dbReference>
<keyword evidence="4 6" id="KW-1133">Transmembrane helix</keyword>
<comment type="caution">
    <text evidence="6">Lacks conserved residue(s) required for the propagation of feature annotation.</text>
</comment>
<dbReference type="InterPro" id="IPR006685">
    <property type="entry name" value="MscS_channel_2nd"/>
</dbReference>
<comment type="function">
    <text evidence="6">Mechanosensitive channel that participates in the regulation of osmotic pressure changes within the cell, opening in response to stretch forces in the membrane lipid bilayer, without the need for other proteins. Contributes to normal resistance to hypoosmotic shock. Forms an ion channel of 1.0 nanosiemens conductance with a slight preference for anions.</text>
</comment>
<dbReference type="Proteomes" id="UP000838100">
    <property type="component" value="Unassembled WGS sequence"/>
</dbReference>
<dbReference type="InterPro" id="IPR023408">
    <property type="entry name" value="MscS_beta-dom_sf"/>
</dbReference>
<keyword evidence="9" id="KW-1185">Reference proteome</keyword>
<evidence type="ECO:0000256" key="5">
    <source>
        <dbReference type="ARBA" id="ARBA00023136"/>
    </source>
</evidence>
<dbReference type="InterPro" id="IPR010920">
    <property type="entry name" value="LSM_dom_sf"/>
</dbReference>
<sequence length="314" mass="35251">MRTTKKQHALFSLMLFVAALLLPQLGLAQAELMANGGEALGQFAQLIRWSGVFTSVFVVFIAWLMLRVVHRFVERISSQFVQRRLMLQKSETVFQFVIYISTALAVFNLSLRVDDRVLALIGGTVAVSVGFALKDLVASFIAGIMIMIDRPFQVGDRVTFDGQYGDITSIGLRSVRMNTLNDDVVTIPNNKFLSESTVSGNFGELSMHVGINFYIGVDQDIEQAETVIREAAASSRYVYSSQPIVVLVSQQIIEGYLMVMLRLKAYVLDTRYEKKFETDINLRVLKEFQKLDIKPPAVLHRSLDETPLPSIVEE</sequence>
<evidence type="ECO:0000256" key="3">
    <source>
        <dbReference type="ARBA" id="ARBA00022692"/>
    </source>
</evidence>
<feature type="domain" description="Mechanosensitive ion channel MscS" evidence="7">
    <location>
        <begin position="135"/>
        <end position="196"/>
    </location>
</feature>
<comment type="caution">
    <text evidence="8">The sequence shown here is derived from an EMBL/GenBank/DDBJ whole genome shotgun (WGS) entry which is preliminary data.</text>
</comment>
<gene>
    <name evidence="8" type="ORF">SIN8267_02143</name>
</gene>
<proteinExistence type="inferred from homology"/>
<dbReference type="Pfam" id="PF00924">
    <property type="entry name" value="MS_channel_2nd"/>
    <property type="match status" value="1"/>
</dbReference>
<comment type="similarity">
    <text evidence="6">Belongs to the MscS (TC 1.A.23) family.</text>
</comment>
<keyword evidence="2" id="KW-1003">Cell membrane</keyword>
<protein>
    <recommendedName>
        <fullName evidence="6">Small-conductance mechanosensitive channel</fullName>
    </recommendedName>
</protein>
<evidence type="ECO:0000256" key="4">
    <source>
        <dbReference type="ARBA" id="ARBA00022989"/>
    </source>
</evidence>
<evidence type="ECO:0000313" key="8">
    <source>
        <dbReference type="EMBL" id="CAH0992028.1"/>
    </source>
</evidence>
<keyword evidence="5 6" id="KW-0472">Membrane</keyword>
<evidence type="ECO:0000313" key="9">
    <source>
        <dbReference type="Proteomes" id="UP000838100"/>
    </source>
</evidence>
<feature type="transmembrane region" description="Helical" evidence="6">
    <location>
        <begin position="93"/>
        <end position="111"/>
    </location>
</feature>
<accession>A0ABN8EHV2</accession>
<keyword evidence="3 6" id="KW-0812">Transmembrane</keyword>
<keyword evidence="6" id="KW-0997">Cell inner membrane</keyword>
<feature type="transmembrane region" description="Helical" evidence="6">
    <location>
        <begin position="117"/>
        <end position="148"/>
    </location>
</feature>
<dbReference type="Gene3D" id="1.10.287.1260">
    <property type="match status" value="1"/>
</dbReference>